<keyword evidence="7" id="KW-1185">Reference proteome</keyword>
<evidence type="ECO:0000256" key="4">
    <source>
        <dbReference type="ARBA" id="ARBA00023136"/>
    </source>
</evidence>
<dbReference type="OrthoDB" id="1658724at2759"/>
<evidence type="ECO:0000256" key="1">
    <source>
        <dbReference type="ARBA" id="ARBA00004370"/>
    </source>
</evidence>
<sequence>IFGCILWDFLKEQQSHLRSPFFPVLFSLTVYLSCCLPYVCLDLLCSRLSLVHHFKIQPQNKVPWSVVWKCLHKIVYNHVFFIFPLSVVHWYWKPVVFPPLAPEMLTVVKDVLACLLLFDMQYFLWHLLHHKVSWLYHFFHKEHHIHTATFSLMTEDTGVWEMLNLSFFSTLIPALLDCHPLTEMLFFFANIYLSVEAHSGYEFPWSPRRLVPFGLYGGAQHHHLHHLKFKVNYAPYFTHWDRLFGTLWEDDTHRTSTNMETFKKM</sequence>
<keyword evidence="2" id="KW-0812">Transmembrane</keyword>
<dbReference type="PANTHER" id="PTHR11863">
    <property type="entry name" value="STEROL DESATURASE"/>
    <property type="match status" value="1"/>
</dbReference>
<evidence type="ECO:0000313" key="6">
    <source>
        <dbReference type="Ensembl" id="ENSATEP00000008385.2"/>
    </source>
</evidence>
<dbReference type="InParanoid" id="A0A3Q1HLI1"/>
<reference evidence="6" key="2">
    <citation type="submission" date="2025-08" db="UniProtKB">
        <authorList>
            <consortium name="Ensembl"/>
        </authorList>
    </citation>
    <scope>IDENTIFICATION</scope>
</reference>
<evidence type="ECO:0000256" key="2">
    <source>
        <dbReference type="ARBA" id="ARBA00022692"/>
    </source>
</evidence>
<keyword evidence="3" id="KW-1133">Transmembrane helix</keyword>
<dbReference type="GO" id="GO:0016491">
    <property type="term" value="F:oxidoreductase activity"/>
    <property type="evidence" value="ECO:0007669"/>
    <property type="project" value="InterPro"/>
</dbReference>
<dbReference type="Proteomes" id="UP000265040">
    <property type="component" value="Chromosome 15"/>
</dbReference>
<dbReference type="AlphaFoldDB" id="A0A3Q1HLI1"/>
<dbReference type="InterPro" id="IPR006694">
    <property type="entry name" value="Fatty_acid_hydroxylase"/>
</dbReference>
<proteinExistence type="predicted"/>
<dbReference type="GeneTree" id="ENSGT00940000162142"/>
<dbReference type="STRING" id="64144.ENSATEP00000008385"/>
<dbReference type="Pfam" id="PF04116">
    <property type="entry name" value="FA_hydroxylase"/>
    <property type="match status" value="1"/>
</dbReference>
<accession>A0A3Q1HLI1</accession>
<comment type="subcellular location">
    <subcellularLocation>
        <location evidence="1">Membrane</location>
    </subcellularLocation>
</comment>
<evidence type="ECO:0000259" key="5">
    <source>
        <dbReference type="Pfam" id="PF04116"/>
    </source>
</evidence>
<reference evidence="6" key="3">
    <citation type="submission" date="2025-09" db="UniProtKB">
        <authorList>
            <consortium name="Ensembl"/>
        </authorList>
    </citation>
    <scope>IDENTIFICATION</scope>
</reference>
<dbReference type="InterPro" id="IPR050307">
    <property type="entry name" value="Sterol_Desaturase_Related"/>
</dbReference>
<keyword evidence="4" id="KW-0472">Membrane</keyword>
<dbReference type="GO" id="GO:0005506">
    <property type="term" value="F:iron ion binding"/>
    <property type="evidence" value="ECO:0007669"/>
    <property type="project" value="InterPro"/>
</dbReference>
<evidence type="ECO:0000313" key="7">
    <source>
        <dbReference type="Proteomes" id="UP000265040"/>
    </source>
</evidence>
<dbReference type="GO" id="GO:0008610">
    <property type="term" value="P:lipid biosynthetic process"/>
    <property type="evidence" value="ECO:0007669"/>
    <property type="project" value="InterPro"/>
</dbReference>
<organism evidence="6 7">
    <name type="scientific">Anabas testudineus</name>
    <name type="common">Climbing perch</name>
    <name type="synonym">Anthias testudineus</name>
    <dbReference type="NCBI Taxonomy" id="64144"/>
    <lineage>
        <taxon>Eukaryota</taxon>
        <taxon>Metazoa</taxon>
        <taxon>Chordata</taxon>
        <taxon>Craniata</taxon>
        <taxon>Vertebrata</taxon>
        <taxon>Euteleostomi</taxon>
        <taxon>Actinopterygii</taxon>
        <taxon>Neopterygii</taxon>
        <taxon>Teleostei</taxon>
        <taxon>Neoteleostei</taxon>
        <taxon>Acanthomorphata</taxon>
        <taxon>Anabantaria</taxon>
        <taxon>Anabantiformes</taxon>
        <taxon>Anabantoidei</taxon>
        <taxon>Anabantidae</taxon>
        <taxon>Anabas</taxon>
    </lineage>
</organism>
<protein>
    <recommendedName>
        <fullName evidence="5">Fatty acid hydroxylase domain-containing protein</fullName>
    </recommendedName>
</protein>
<feature type="domain" description="Fatty acid hydroxylase" evidence="5">
    <location>
        <begin position="111"/>
        <end position="246"/>
    </location>
</feature>
<dbReference type="GO" id="GO:0016020">
    <property type="term" value="C:membrane"/>
    <property type="evidence" value="ECO:0007669"/>
    <property type="project" value="UniProtKB-SubCell"/>
</dbReference>
<reference evidence="6" key="1">
    <citation type="submission" date="2021-04" db="EMBL/GenBank/DDBJ databases">
        <authorList>
            <consortium name="Wellcome Sanger Institute Data Sharing"/>
        </authorList>
    </citation>
    <scope>NUCLEOTIDE SEQUENCE [LARGE SCALE GENOMIC DNA]</scope>
</reference>
<evidence type="ECO:0000256" key="3">
    <source>
        <dbReference type="ARBA" id="ARBA00022989"/>
    </source>
</evidence>
<name>A0A3Q1HLI1_ANATE</name>
<dbReference type="Ensembl" id="ENSATET00000008535.2">
    <property type="protein sequence ID" value="ENSATEP00000008385.2"/>
    <property type="gene ID" value="ENSATEG00000005898.2"/>
</dbReference>